<dbReference type="GO" id="GO:0030418">
    <property type="term" value="P:nicotianamine biosynthetic process"/>
    <property type="evidence" value="ECO:0007669"/>
    <property type="project" value="InterPro"/>
</dbReference>
<dbReference type="PANTHER" id="PTHR32266">
    <property type="entry name" value="NICOTIANAMINE SYNTHASE 3"/>
    <property type="match status" value="1"/>
</dbReference>
<reference evidence="4 5" key="1">
    <citation type="submission" date="2018-06" db="EMBL/GenBank/DDBJ databases">
        <title>Complete Genomes of Monosporascus.</title>
        <authorList>
            <person name="Robinson A.J."/>
            <person name="Natvig D.O."/>
        </authorList>
    </citation>
    <scope>NUCLEOTIDE SEQUENCE [LARGE SCALE GENOMIC DNA]</scope>
    <source>
        <strain evidence="4 5">CBS 110550</strain>
    </source>
</reference>
<evidence type="ECO:0008006" key="6">
    <source>
        <dbReference type="Google" id="ProtNLM"/>
    </source>
</evidence>
<dbReference type="OrthoDB" id="1858069at2759"/>
<dbReference type="InterPro" id="IPR004298">
    <property type="entry name" value="Nicotian_synth"/>
</dbReference>
<protein>
    <recommendedName>
        <fullName evidence="6">Nicotianamine synthase</fullName>
    </recommendedName>
</protein>
<evidence type="ECO:0000256" key="2">
    <source>
        <dbReference type="ARBA" id="ARBA00022679"/>
    </source>
</evidence>
<organism evidence="4 5">
    <name type="scientific">Monosporascus ibericus</name>
    <dbReference type="NCBI Taxonomy" id="155417"/>
    <lineage>
        <taxon>Eukaryota</taxon>
        <taxon>Fungi</taxon>
        <taxon>Dikarya</taxon>
        <taxon>Ascomycota</taxon>
        <taxon>Pezizomycotina</taxon>
        <taxon>Sordariomycetes</taxon>
        <taxon>Xylariomycetidae</taxon>
        <taxon>Xylariales</taxon>
        <taxon>Xylariales incertae sedis</taxon>
        <taxon>Monosporascus</taxon>
    </lineage>
</organism>
<dbReference type="STRING" id="155417.A0A4Q4T733"/>
<dbReference type="GO" id="GO:0030410">
    <property type="term" value="F:nicotianamine synthase activity"/>
    <property type="evidence" value="ECO:0007669"/>
    <property type="project" value="InterPro"/>
</dbReference>
<dbReference type="InterPro" id="IPR029063">
    <property type="entry name" value="SAM-dependent_MTases_sf"/>
</dbReference>
<dbReference type="Gene3D" id="3.40.50.150">
    <property type="entry name" value="Vaccinia Virus protein VP39"/>
    <property type="match status" value="1"/>
</dbReference>
<keyword evidence="5" id="KW-1185">Reference proteome</keyword>
<comment type="similarity">
    <text evidence="1">Belongs to the nicotianamine synthase (NAS)-like family.</text>
</comment>
<name>A0A4Q4T733_9PEZI</name>
<evidence type="ECO:0000313" key="4">
    <source>
        <dbReference type="EMBL" id="RYP02128.1"/>
    </source>
</evidence>
<dbReference type="Proteomes" id="UP000293360">
    <property type="component" value="Unassembled WGS sequence"/>
</dbReference>
<keyword evidence="2" id="KW-0808">Transferase</keyword>
<dbReference type="AlphaFoldDB" id="A0A4Q4T733"/>
<sequence>MFRVLGFLTGGKSPKRSDVSEDDLHADTLGGADRARLEWASQRKAKGITMELLKIHSRLARLSDFQPGKETNEIFSRLVSLCCEIHDTETIDRVFRDGMVQAILPPLRKMCSDAEYCLEDHWAKHITAAPSTDEAIRRLKSFTYYRNYEDLTRHEICAMLSAHPVLPGKVAFIGSGPLPLTSLCFLEALKKRALPGNRADSEDVRYPANQSLIPEILNIDRDGAAVESASVMCAKLGSLGEGMKFQCAPAGGEALDLHDFDVVCIAALVGGSQNEKEGLLRRVAAKMREGALIIMRTSWGLRSCLYPEIDMATEEMLQRVEICSVVHPYGSVVNSIIVARIRTRPKLNGDANGSIPFITTLVC</sequence>
<dbReference type="PROSITE" id="PS51142">
    <property type="entry name" value="NAS"/>
    <property type="match status" value="1"/>
</dbReference>
<evidence type="ECO:0000256" key="1">
    <source>
        <dbReference type="ARBA" id="ARBA00007009"/>
    </source>
</evidence>
<proteinExistence type="inferred from homology"/>
<dbReference type="Pfam" id="PF03059">
    <property type="entry name" value="NAS"/>
    <property type="match status" value="1"/>
</dbReference>
<dbReference type="PANTHER" id="PTHR32266:SF12">
    <property type="entry name" value="NICOTIANAMINE SYNTHASE 3"/>
    <property type="match status" value="1"/>
</dbReference>
<keyword evidence="3" id="KW-0949">S-adenosyl-L-methionine</keyword>
<comment type="caution">
    <text evidence="4">The sequence shown here is derived from an EMBL/GenBank/DDBJ whole genome shotgun (WGS) entry which is preliminary data.</text>
</comment>
<evidence type="ECO:0000256" key="3">
    <source>
        <dbReference type="ARBA" id="ARBA00022691"/>
    </source>
</evidence>
<accession>A0A4Q4T733</accession>
<evidence type="ECO:0000313" key="5">
    <source>
        <dbReference type="Proteomes" id="UP000293360"/>
    </source>
</evidence>
<gene>
    <name evidence="4" type="ORF">DL764_005952</name>
</gene>
<dbReference type="EMBL" id="QJNU01000329">
    <property type="protein sequence ID" value="RYP02128.1"/>
    <property type="molecule type" value="Genomic_DNA"/>
</dbReference>